<dbReference type="Pfam" id="PF19263">
    <property type="entry name" value="DUF5906"/>
    <property type="match status" value="1"/>
</dbReference>
<dbReference type="EMBL" id="WJBH02000290">
    <property type="protein sequence ID" value="KAI9549581.1"/>
    <property type="molecule type" value="Genomic_DNA"/>
</dbReference>
<dbReference type="Gene3D" id="3.40.50.300">
    <property type="entry name" value="P-loop containing nucleotide triphosphate hydrolases"/>
    <property type="match status" value="1"/>
</dbReference>
<evidence type="ECO:0000313" key="2">
    <source>
        <dbReference type="EMBL" id="KAI9549581.1"/>
    </source>
</evidence>
<name>A0AAD5KTP0_9CRUS</name>
<gene>
    <name evidence="2" type="ORF">GHT06_003767</name>
</gene>
<reference evidence="2" key="1">
    <citation type="submission" date="2022-05" db="EMBL/GenBank/DDBJ databases">
        <title>A multi-omics perspective on studying reproductive biology in Daphnia sinensis.</title>
        <authorList>
            <person name="Jia J."/>
        </authorList>
    </citation>
    <scope>NUCLEOTIDE SEQUENCE</scope>
    <source>
        <strain evidence="2">WSL</strain>
    </source>
</reference>
<dbReference type="InterPro" id="IPR027417">
    <property type="entry name" value="P-loop_NTPase"/>
</dbReference>
<dbReference type="AlphaFoldDB" id="A0AAD5KTP0"/>
<evidence type="ECO:0000259" key="1">
    <source>
        <dbReference type="Pfam" id="PF19263"/>
    </source>
</evidence>
<accession>A0AAD5KTP0</accession>
<organism evidence="2 3">
    <name type="scientific">Daphnia sinensis</name>
    <dbReference type="NCBI Taxonomy" id="1820382"/>
    <lineage>
        <taxon>Eukaryota</taxon>
        <taxon>Metazoa</taxon>
        <taxon>Ecdysozoa</taxon>
        <taxon>Arthropoda</taxon>
        <taxon>Crustacea</taxon>
        <taxon>Branchiopoda</taxon>
        <taxon>Diplostraca</taxon>
        <taxon>Cladocera</taxon>
        <taxon>Anomopoda</taxon>
        <taxon>Daphniidae</taxon>
        <taxon>Daphnia</taxon>
        <taxon>Daphnia similis group</taxon>
    </lineage>
</organism>
<keyword evidence="3" id="KW-1185">Reference proteome</keyword>
<evidence type="ECO:0000313" key="3">
    <source>
        <dbReference type="Proteomes" id="UP000820818"/>
    </source>
</evidence>
<dbReference type="InterPro" id="IPR045455">
    <property type="entry name" value="NrS-1_pol-like_helicase"/>
</dbReference>
<sequence length="626" mass="71166">MRVDENPFTRDELYRSLEASFATTYAEIRSCQTKRTKTAHLECNTRITPPGPSRAEMKAWASDQFPEANRVVMNPIREWNGVSVSHWDQAGPHVSVYGNVASTTEMDQATAEEHDLQTAREMFDQLEKEDSEPPERKPFMPCAIPDNWTPKDLTRFLSKWAAYINGTSLYILKVWSPEKQVFVLKTLSEKDMRNSMQGFSVEYDEGTSKKKYTGIDFMTGEMPRYANAVFNPASPHPKTNITNPEYTRGDRRIFNLFRGMPFKYRDGFSYTGPACESPEFLPGRNGHPMPPELLTRYGLEPGHPAELFVRHAFEVLADGNVCAFDYLMKWTAHIFQHPNAKPGTAILVVSPQGAGKNVWFDILKRLIGSDYFAYIKNKDHLQSKFNSHLMHKLLAVVDECVFGGCHEVNNIIKSLITQEDAIFEKKGVDGIHTSTYERYAFLSNEDWPVKVEHSDRRYVCLEASGVRIGQRVYYENLVQYYSRSDVLGALFHYLLDLPDVPQVLPTPPDTELRRQLMEKSLSDEVRFLKDLAARTNGCEDVEIPDGKYVTAGGLLPVFRQWLFDNGKGTQSANLTRLGGVLKRVLGNPRGVRQNQIVVLPGMPVLSSNDVRYAYVFSVEKIFSFTG</sequence>
<feature type="domain" description="NrS-1 polymerase-like helicase" evidence="1">
    <location>
        <begin position="349"/>
        <end position="457"/>
    </location>
</feature>
<comment type="caution">
    <text evidence="2">The sequence shown here is derived from an EMBL/GenBank/DDBJ whole genome shotgun (WGS) entry which is preliminary data.</text>
</comment>
<protein>
    <recommendedName>
        <fullName evidence="1">NrS-1 polymerase-like helicase domain-containing protein</fullName>
    </recommendedName>
</protein>
<dbReference type="Proteomes" id="UP000820818">
    <property type="component" value="Unassembled WGS sequence"/>
</dbReference>
<proteinExistence type="predicted"/>